<evidence type="ECO:0000313" key="2">
    <source>
        <dbReference type="EMBL" id="ERN16228.1"/>
    </source>
</evidence>
<gene>
    <name evidence="2" type="ORF">AMTR_s00063p00082610</name>
</gene>
<evidence type="ECO:0000313" key="3">
    <source>
        <dbReference type="Proteomes" id="UP000017836"/>
    </source>
</evidence>
<feature type="region of interest" description="Disordered" evidence="1">
    <location>
        <begin position="112"/>
        <end position="131"/>
    </location>
</feature>
<feature type="region of interest" description="Disordered" evidence="1">
    <location>
        <begin position="73"/>
        <end position="105"/>
    </location>
</feature>
<keyword evidence="3" id="KW-1185">Reference proteome</keyword>
<sequence length="156" mass="16905">MNVTTCNTPTMHHIHGWLALHGIRRMITSRAQNWCLRQRSTWSCSIQSECNAVTGKEFGIEPIGTEEVREDSIDKRGGGIGNEDDDKECNKPGIDRGIATPTPGMVPSLHVNPGGKAPGEAGASGNGKLLDRRPTSVAASLGPVEEEMNQTFFIFF</sequence>
<dbReference type="EMBL" id="KI392467">
    <property type="protein sequence ID" value="ERN16228.1"/>
    <property type="molecule type" value="Genomic_DNA"/>
</dbReference>
<dbReference type="Gramene" id="ERN16228">
    <property type="protein sequence ID" value="ERN16228"/>
    <property type="gene ID" value="AMTR_s00063p00082610"/>
</dbReference>
<dbReference type="HOGENOM" id="CLU_1689096_0_0_1"/>
<protein>
    <submittedName>
        <fullName evidence="2">Uncharacterized protein</fullName>
    </submittedName>
</protein>
<dbReference type="AlphaFoldDB" id="U5D789"/>
<name>U5D789_AMBTC</name>
<proteinExistence type="predicted"/>
<dbReference type="Proteomes" id="UP000017836">
    <property type="component" value="Unassembled WGS sequence"/>
</dbReference>
<evidence type="ECO:0000256" key="1">
    <source>
        <dbReference type="SAM" id="MobiDB-lite"/>
    </source>
</evidence>
<accession>U5D789</accession>
<reference evidence="3" key="1">
    <citation type="journal article" date="2013" name="Science">
        <title>The Amborella genome and the evolution of flowering plants.</title>
        <authorList>
            <consortium name="Amborella Genome Project"/>
        </authorList>
    </citation>
    <scope>NUCLEOTIDE SEQUENCE [LARGE SCALE GENOMIC DNA]</scope>
</reference>
<organism evidence="2 3">
    <name type="scientific">Amborella trichopoda</name>
    <dbReference type="NCBI Taxonomy" id="13333"/>
    <lineage>
        <taxon>Eukaryota</taxon>
        <taxon>Viridiplantae</taxon>
        <taxon>Streptophyta</taxon>
        <taxon>Embryophyta</taxon>
        <taxon>Tracheophyta</taxon>
        <taxon>Spermatophyta</taxon>
        <taxon>Magnoliopsida</taxon>
        <taxon>Amborellales</taxon>
        <taxon>Amborellaceae</taxon>
        <taxon>Amborella</taxon>
    </lineage>
</organism>